<dbReference type="InterPro" id="IPR051259">
    <property type="entry name" value="rRNA_Methyltransferase"/>
</dbReference>
<name>K9YVS3_DACS8</name>
<accession>K9YVS3</accession>
<dbReference type="InterPro" id="IPR001537">
    <property type="entry name" value="SpoU_MeTrfase"/>
</dbReference>
<dbReference type="InterPro" id="IPR029026">
    <property type="entry name" value="tRNA_m1G_MTases_N"/>
</dbReference>
<dbReference type="InterPro" id="IPR029064">
    <property type="entry name" value="Ribosomal_eL30-like_sf"/>
</dbReference>
<dbReference type="InterPro" id="IPR029028">
    <property type="entry name" value="Alpha/beta_knot_MTases"/>
</dbReference>
<dbReference type="GO" id="GO:0006396">
    <property type="term" value="P:RNA processing"/>
    <property type="evidence" value="ECO:0007669"/>
    <property type="project" value="InterPro"/>
</dbReference>
<dbReference type="eggNOG" id="COG0566">
    <property type="taxonomic scope" value="Bacteria"/>
</dbReference>
<dbReference type="Gene3D" id="3.30.1330.30">
    <property type="match status" value="1"/>
</dbReference>
<evidence type="ECO:0000259" key="4">
    <source>
        <dbReference type="SMART" id="SM00967"/>
    </source>
</evidence>
<dbReference type="KEGG" id="dsl:Dacsa_1787"/>
<dbReference type="InterPro" id="IPR053888">
    <property type="entry name" value="MRM3-like_sub_bind"/>
</dbReference>
<dbReference type="SUPFAM" id="SSF55315">
    <property type="entry name" value="L30e-like"/>
    <property type="match status" value="1"/>
</dbReference>
<reference evidence="5" key="1">
    <citation type="submission" date="2012-04" db="EMBL/GenBank/DDBJ databases">
        <title>Finished genome of Dactylococcopsis salina PCC 8305.</title>
        <authorList>
            <consortium name="US DOE Joint Genome Institute"/>
            <person name="Gugger M."/>
            <person name="Coursin T."/>
            <person name="Rippka R."/>
            <person name="Tandeau De Marsac N."/>
            <person name="Huntemann M."/>
            <person name="Wei C.-L."/>
            <person name="Han J."/>
            <person name="Detter J.C."/>
            <person name="Han C."/>
            <person name="Tapia R."/>
            <person name="Daligault H."/>
            <person name="Chen A."/>
            <person name="Krypides N."/>
            <person name="Mavromatis K."/>
            <person name="Markowitz V."/>
            <person name="Szeto E."/>
            <person name="Ivanova N."/>
            <person name="Ovchinnikova G."/>
            <person name="Pagani I."/>
            <person name="Pati A."/>
            <person name="Goodwin L."/>
            <person name="Peters L."/>
            <person name="Pitluck S."/>
            <person name="Woyke T."/>
            <person name="Kerfeld C."/>
        </authorList>
    </citation>
    <scope>NUCLEOTIDE SEQUENCE [LARGE SCALE GENOMIC DNA]</scope>
    <source>
        <strain evidence="5">PCC 8305</strain>
    </source>
</reference>
<keyword evidence="2 5" id="KW-0489">Methyltransferase</keyword>
<protein>
    <submittedName>
        <fullName evidence="5">rRNA methylase</fullName>
    </submittedName>
</protein>
<dbReference type="GO" id="GO:0003723">
    <property type="term" value="F:RNA binding"/>
    <property type="evidence" value="ECO:0007669"/>
    <property type="project" value="InterPro"/>
</dbReference>
<sequence>MLTSIKNPLIKTIRKLHTGKHRKAQNLQLLEGTNLVSAAYEVGYPLEVVCYTESWREKHSVLFSQIEQFAERTELVSPYVFDAIALTKTPDGVSAIAPRFSFPPINLSEVKLGLILEQLQDPGNMGTILRTAAATGVDQIWASENSVEFDHPKVLRSSVGACFRVGMRVETDLAAIIQDFPGQVIATLPTAAKTYWEVDFLQPTLILLGNEGAGLSPTLADLAQEQIQIPVAAGIESLNASIAASLLLYERKRQESL</sequence>
<dbReference type="PATRIC" id="fig|13035.3.peg.2022"/>
<dbReference type="PANTHER" id="PTHR43191:SF2">
    <property type="entry name" value="RRNA METHYLTRANSFERASE 3, MITOCHONDRIAL"/>
    <property type="match status" value="1"/>
</dbReference>
<dbReference type="GO" id="GO:0005737">
    <property type="term" value="C:cytoplasm"/>
    <property type="evidence" value="ECO:0007669"/>
    <property type="project" value="UniProtKB-ARBA"/>
</dbReference>
<dbReference type="Gene3D" id="3.40.1280.10">
    <property type="match status" value="1"/>
</dbReference>
<evidence type="ECO:0000256" key="3">
    <source>
        <dbReference type="ARBA" id="ARBA00022679"/>
    </source>
</evidence>
<evidence type="ECO:0000256" key="1">
    <source>
        <dbReference type="ARBA" id="ARBA00007228"/>
    </source>
</evidence>
<organism evidence="5 6">
    <name type="scientific">Dactylococcopsis salina (strain PCC 8305)</name>
    <name type="common">Myxobactron salinum</name>
    <dbReference type="NCBI Taxonomy" id="13035"/>
    <lineage>
        <taxon>Bacteria</taxon>
        <taxon>Bacillati</taxon>
        <taxon>Cyanobacteriota</taxon>
        <taxon>Cyanophyceae</taxon>
        <taxon>Nodosilineales</taxon>
        <taxon>Cymatolegaceae</taxon>
        <taxon>Dactylococcopsis</taxon>
    </lineage>
</organism>
<dbReference type="SMART" id="SM00967">
    <property type="entry name" value="SpoU_sub_bind"/>
    <property type="match status" value="1"/>
</dbReference>
<dbReference type="Proteomes" id="UP000010482">
    <property type="component" value="Chromosome"/>
</dbReference>
<feature type="domain" description="RNA 2-O ribose methyltransferase substrate binding" evidence="4">
    <location>
        <begin position="29"/>
        <end position="103"/>
    </location>
</feature>
<evidence type="ECO:0000313" key="6">
    <source>
        <dbReference type="Proteomes" id="UP000010482"/>
    </source>
</evidence>
<comment type="similarity">
    <text evidence="1">Belongs to the class IV-like SAM-binding methyltransferase superfamily. RNA methyltransferase TrmH family.</text>
</comment>
<dbReference type="Pfam" id="PF22435">
    <property type="entry name" value="MRM3-like_sub_bind"/>
    <property type="match status" value="1"/>
</dbReference>
<keyword evidence="6" id="KW-1185">Reference proteome</keyword>
<dbReference type="RefSeq" id="WP_015229442.1">
    <property type="nucleotide sequence ID" value="NC_019780.1"/>
</dbReference>
<dbReference type="STRING" id="13035.Dacsa_1787"/>
<dbReference type="CDD" id="cd18095">
    <property type="entry name" value="SpoU-like_rRNA-MTase"/>
    <property type="match status" value="1"/>
</dbReference>
<evidence type="ECO:0000313" key="5">
    <source>
        <dbReference type="EMBL" id="AFZ50445.1"/>
    </source>
</evidence>
<dbReference type="AlphaFoldDB" id="K9YVS3"/>
<gene>
    <name evidence="5" type="ORF">Dacsa_1787</name>
</gene>
<proteinExistence type="inferred from homology"/>
<dbReference type="InterPro" id="IPR013123">
    <property type="entry name" value="SpoU_subst-bd"/>
</dbReference>
<dbReference type="PANTHER" id="PTHR43191">
    <property type="entry name" value="RRNA METHYLTRANSFERASE 3"/>
    <property type="match status" value="1"/>
</dbReference>
<dbReference type="SUPFAM" id="SSF75217">
    <property type="entry name" value="alpha/beta knot"/>
    <property type="match status" value="1"/>
</dbReference>
<dbReference type="GO" id="GO:0032259">
    <property type="term" value="P:methylation"/>
    <property type="evidence" value="ECO:0007669"/>
    <property type="project" value="UniProtKB-KW"/>
</dbReference>
<dbReference type="OrthoDB" id="9794400at2"/>
<dbReference type="EMBL" id="CP003944">
    <property type="protein sequence ID" value="AFZ50445.1"/>
    <property type="molecule type" value="Genomic_DNA"/>
</dbReference>
<evidence type="ECO:0000256" key="2">
    <source>
        <dbReference type="ARBA" id="ARBA00022603"/>
    </source>
</evidence>
<dbReference type="HOGENOM" id="CLU_021322_3_2_3"/>
<dbReference type="Pfam" id="PF00588">
    <property type="entry name" value="SpoU_methylase"/>
    <property type="match status" value="1"/>
</dbReference>
<dbReference type="GO" id="GO:0008173">
    <property type="term" value="F:RNA methyltransferase activity"/>
    <property type="evidence" value="ECO:0007669"/>
    <property type="project" value="InterPro"/>
</dbReference>
<keyword evidence="3" id="KW-0808">Transferase</keyword>